<dbReference type="OrthoDB" id="10621926at2759"/>
<protein>
    <submittedName>
        <fullName evidence="2">Uncharacterized protein</fullName>
    </submittedName>
</protein>
<gene>
    <name evidence="2" type="ORF">BCR32DRAFT_326253</name>
</gene>
<feature type="region of interest" description="Disordered" evidence="1">
    <location>
        <begin position="190"/>
        <end position="233"/>
    </location>
</feature>
<feature type="compositionally biased region" description="Polar residues" evidence="1">
    <location>
        <begin position="395"/>
        <end position="414"/>
    </location>
</feature>
<accession>A0A1Y1XEE1</accession>
<proteinExistence type="predicted"/>
<dbReference type="EMBL" id="MCFG01000066">
    <property type="protein sequence ID" value="ORX83744.1"/>
    <property type="molecule type" value="Genomic_DNA"/>
</dbReference>
<feature type="compositionally biased region" description="Low complexity" evidence="1">
    <location>
        <begin position="425"/>
        <end position="439"/>
    </location>
</feature>
<feature type="region of interest" description="Disordered" evidence="1">
    <location>
        <begin position="380"/>
        <end position="439"/>
    </location>
</feature>
<evidence type="ECO:0000313" key="2">
    <source>
        <dbReference type="EMBL" id="ORX83744.1"/>
    </source>
</evidence>
<dbReference type="Proteomes" id="UP000193944">
    <property type="component" value="Unassembled WGS sequence"/>
</dbReference>
<reference evidence="2 3" key="2">
    <citation type="submission" date="2016-08" db="EMBL/GenBank/DDBJ databases">
        <title>Pervasive Adenine N6-methylation of Active Genes in Fungi.</title>
        <authorList>
            <consortium name="DOE Joint Genome Institute"/>
            <person name="Mondo S.J."/>
            <person name="Dannebaum R.O."/>
            <person name="Kuo R.C."/>
            <person name="Labutti K."/>
            <person name="Haridas S."/>
            <person name="Kuo A."/>
            <person name="Salamov A."/>
            <person name="Ahrendt S.R."/>
            <person name="Lipzen A."/>
            <person name="Sullivan W."/>
            <person name="Andreopoulos W.B."/>
            <person name="Clum A."/>
            <person name="Lindquist E."/>
            <person name="Daum C."/>
            <person name="Ramamoorthy G.K."/>
            <person name="Gryganskyi A."/>
            <person name="Culley D."/>
            <person name="Magnuson J.K."/>
            <person name="James T.Y."/>
            <person name="O'Malley M.A."/>
            <person name="Stajich J.E."/>
            <person name="Spatafora J.W."/>
            <person name="Visel A."/>
            <person name="Grigoriev I.V."/>
        </authorList>
    </citation>
    <scope>NUCLEOTIDE SEQUENCE [LARGE SCALE GENOMIC DNA]</scope>
    <source>
        <strain evidence="2 3">S4</strain>
    </source>
</reference>
<name>A0A1Y1XEE1_9FUNG</name>
<evidence type="ECO:0000256" key="1">
    <source>
        <dbReference type="SAM" id="MobiDB-lite"/>
    </source>
</evidence>
<keyword evidence="3" id="KW-1185">Reference proteome</keyword>
<evidence type="ECO:0000313" key="3">
    <source>
        <dbReference type="Proteomes" id="UP000193944"/>
    </source>
</evidence>
<dbReference type="STRING" id="1754192.A0A1Y1XEE1"/>
<comment type="caution">
    <text evidence="2">The sequence shown here is derived from an EMBL/GenBank/DDBJ whole genome shotgun (WGS) entry which is preliminary data.</text>
</comment>
<feature type="compositionally biased region" description="Low complexity" evidence="1">
    <location>
        <begin position="380"/>
        <end position="394"/>
    </location>
</feature>
<sequence>MSTTSDDTFPNEKRRSLTFADKFEVKFFFKAEAPREVAYSETSFTTGSESYYDDDEYWYQEDSYDDEEEEDYYDDDYYEYDDYDEQDYDNYLPQRNYHHYTTAEYDDYYHYDYNYYNNGVNLSIQYSMNESDDSEEEIRGRRRELFGSFRGGEVEVEEEDDDVQNANERSTTRRLALAKLEKGLFRRQQLRDSESFSETEESEVSVSNSETDPFDEPLPSLPSLSSLPSLPSKSKTDFLSVDLKRSNSPVTIKATFTTRDLPISIPISNHNAYKVKNNLPILNEFSERFKPSSLSLLDIEDNNPLSSLDDTLLSCTPLSMINKSPLVVNLSTSPKDHVKDMLKKSLFSNPATPIGNKTKSLDLKCVTTLNSKDLVKSLTSNKLSNNKSSNTTNNHPKLSNLLSNIHNNTNSRGVNNKGVKKRSRSYSSPSSLQQLLPCY</sequence>
<organism evidence="2 3">
    <name type="scientific">Anaeromyces robustus</name>
    <dbReference type="NCBI Taxonomy" id="1754192"/>
    <lineage>
        <taxon>Eukaryota</taxon>
        <taxon>Fungi</taxon>
        <taxon>Fungi incertae sedis</taxon>
        <taxon>Chytridiomycota</taxon>
        <taxon>Chytridiomycota incertae sedis</taxon>
        <taxon>Neocallimastigomycetes</taxon>
        <taxon>Neocallimastigales</taxon>
        <taxon>Neocallimastigaceae</taxon>
        <taxon>Anaeromyces</taxon>
    </lineage>
</organism>
<reference evidence="2 3" key="1">
    <citation type="submission" date="2016-08" db="EMBL/GenBank/DDBJ databases">
        <title>A Parts List for Fungal Cellulosomes Revealed by Comparative Genomics.</title>
        <authorList>
            <consortium name="DOE Joint Genome Institute"/>
            <person name="Haitjema C.H."/>
            <person name="Gilmore S.P."/>
            <person name="Henske J.K."/>
            <person name="Solomon K.V."/>
            <person name="De Groot R."/>
            <person name="Kuo A."/>
            <person name="Mondo S.J."/>
            <person name="Salamov A.A."/>
            <person name="Labutti K."/>
            <person name="Zhao Z."/>
            <person name="Chiniquy J."/>
            <person name="Barry K."/>
            <person name="Brewer H.M."/>
            <person name="Purvine S.O."/>
            <person name="Wright A.T."/>
            <person name="Boxma B."/>
            <person name="Van Alen T."/>
            <person name="Hackstein J.H."/>
            <person name="Baker S.E."/>
            <person name="Grigoriev I.V."/>
            <person name="O'Malley M.A."/>
        </authorList>
    </citation>
    <scope>NUCLEOTIDE SEQUENCE [LARGE SCALE GENOMIC DNA]</scope>
    <source>
        <strain evidence="2 3">S4</strain>
    </source>
</reference>
<feature type="compositionally biased region" description="Low complexity" evidence="1">
    <location>
        <begin position="204"/>
        <end position="233"/>
    </location>
</feature>
<dbReference type="AlphaFoldDB" id="A0A1Y1XEE1"/>